<organism evidence="2 3">
    <name type="scientific">Elysia marginata</name>
    <dbReference type="NCBI Taxonomy" id="1093978"/>
    <lineage>
        <taxon>Eukaryota</taxon>
        <taxon>Metazoa</taxon>
        <taxon>Spiralia</taxon>
        <taxon>Lophotrochozoa</taxon>
        <taxon>Mollusca</taxon>
        <taxon>Gastropoda</taxon>
        <taxon>Heterobranchia</taxon>
        <taxon>Euthyneura</taxon>
        <taxon>Panpulmonata</taxon>
        <taxon>Sacoglossa</taxon>
        <taxon>Placobranchoidea</taxon>
        <taxon>Plakobranchidae</taxon>
        <taxon>Elysia</taxon>
    </lineage>
</organism>
<evidence type="ECO:0000313" key="2">
    <source>
        <dbReference type="EMBL" id="GFR83385.1"/>
    </source>
</evidence>
<dbReference type="Proteomes" id="UP000762676">
    <property type="component" value="Unassembled WGS sequence"/>
</dbReference>
<gene>
    <name evidence="2" type="ORF">ElyMa_000648600</name>
</gene>
<keyword evidence="3" id="KW-1185">Reference proteome</keyword>
<feature type="non-terminal residue" evidence="2">
    <location>
        <position position="96"/>
    </location>
</feature>
<proteinExistence type="predicted"/>
<protein>
    <submittedName>
        <fullName evidence="2">Uncharacterized protein</fullName>
    </submittedName>
</protein>
<dbReference type="EMBL" id="BMAT01001330">
    <property type="protein sequence ID" value="GFR83385.1"/>
    <property type="molecule type" value="Genomic_DNA"/>
</dbReference>
<dbReference type="AlphaFoldDB" id="A0AAV4GE73"/>
<comment type="caution">
    <text evidence="2">The sequence shown here is derived from an EMBL/GenBank/DDBJ whole genome shotgun (WGS) entry which is preliminary data.</text>
</comment>
<evidence type="ECO:0000313" key="3">
    <source>
        <dbReference type="Proteomes" id="UP000762676"/>
    </source>
</evidence>
<accession>A0AAV4GE73</accession>
<keyword evidence="1" id="KW-0732">Signal</keyword>
<name>A0AAV4GE73_9GAST</name>
<sequence>MSSRCDKTCLLFLVTFCSISSTSFGQTTYSTKETKLASVNFIEPGKRMEITCSADVVGLAKGYNDIDKLVVQRILHGNISADAVARLESDSKLDIQ</sequence>
<reference evidence="2 3" key="1">
    <citation type="journal article" date="2021" name="Elife">
        <title>Chloroplast acquisition without the gene transfer in kleptoplastic sea slugs, Plakobranchus ocellatus.</title>
        <authorList>
            <person name="Maeda T."/>
            <person name="Takahashi S."/>
            <person name="Yoshida T."/>
            <person name="Shimamura S."/>
            <person name="Takaki Y."/>
            <person name="Nagai Y."/>
            <person name="Toyoda A."/>
            <person name="Suzuki Y."/>
            <person name="Arimoto A."/>
            <person name="Ishii H."/>
            <person name="Satoh N."/>
            <person name="Nishiyama T."/>
            <person name="Hasebe M."/>
            <person name="Maruyama T."/>
            <person name="Minagawa J."/>
            <person name="Obokata J."/>
            <person name="Shigenobu S."/>
        </authorList>
    </citation>
    <scope>NUCLEOTIDE SEQUENCE [LARGE SCALE GENOMIC DNA]</scope>
</reference>
<evidence type="ECO:0000256" key="1">
    <source>
        <dbReference type="SAM" id="SignalP"/>
    </source>
</evidence>
<feature type="chain" id="PRO_5043786198" evidence="1">
    <location>
        <begin position="26"/>
        <end position="96"/>
    </location>
</feature>
<feature type="signal peptide" evidence="1">
    <location>
        <begin position="1"/>
        <end position="25"/>
    </location>
</feature>